<dbReference type="InterPro" id="IPR011044">
    <property type="entry name" value="Quino_amine_DH_bsu"/>
</dbReference>
<name>A0AAN1XZH5_UNVUL</name>
<dbReference type="EMBL" id="AP025523">
    <property type="protein sequence ID" value="BDE07611.1"/>
    <property type="molecule type" value="Genomic_DNA"/>
</dbReference>
<sequence length="219" mass="24484">MNQTLNAIDELVRIPAPCPSPMGLACDGTDLWIGSLETNRIYGLRASQGSVFEEAKAPGRPFGITVTGDALRVVVGEGEHDERYVRRYIMGKDFKSEKIACPDFTGSFLAYDGDRLYLSQRDNQTILELDETGTVLRTIPVPRQITGMVVVSGRFYLVTTESRESDDYRLLCLDARKEQPEVHELASIPFIARGLGWDGFKFWTNDRDNNAIVAFAKPD</sequence>
<gene>
    <name evidence="1" type="ORF">WPS_28870</name>
</gene>
<proteinExistence type="predicted"/>
<reference evidence="1 2" key="1">
    <citation type="journal article" date="2022" name="ISME Commun">
        <title>Vulcanimicrobium alpinus gen. nov. sp. nov., the first cultivated representative of the candidate phylum 'Eremiobacterota', is a metabolically versatile aerobic anoxygenic phototroph.</title>
        <authorList>
            <person name="Yabe S."/>
            <person name="Muto K."/>
            <person name="Abe K."/>
            <person name="Yokota A."/>
            <person name="Staudigel H."/>
            <person name="Tebo B.M."/>
        </authorList>
    </citation>
    <scope>NUCLEOTIDE SEQUENCE [LARGE SCALE GENOMIC DNA]</scope>
    <source>
        <strain evidence="1 2">WC8-2</strain>
    </source>
</reference>
<dbReference type="SUPFAM" id="SSF50969">
    <property type="entry name" value="YVTN repeat-like/Quinoprotein amine dehydrogenase"/>
    <property type="match status" value="1"/>
</dbReference>
<dbReference type="Gene3D" id="2.130.10.10">
    <property type="entry name" value="YVTN repeat-like/Quinoprotein amine dehydrogenase"/>
    <property type="match status" value="1"/>
</dbReference>
<keyword evidence="2" id="KW-1185">Reference proteome</keyword>
<dbReference type="InterPro" id="IPR015943">
    <property type="entry name" value="WD40/YVTN_repeat-like_dom_sf"/>
</dbReference>
<organism evidence="1 2">
    <name type="scientific">Vulcanimicrobium alpinum</name>
    <dbReference type="NCBI Taxonomy" id="3016050"/>
    <lineage>
        <taxon>Bacteria</taxon>
        <taxon>Bacillati</taxon>
        <taxon>Vulcanimicrobiota</taxon>
        <taxon>Vulcanimicrobiia</taxon>
        <taxon>Vulcanimicrobiales</taxon>
        <taxon>Vulcanimicrobiaceae</taxon>
        <taxon>Vulcanimicrobium</taxon>
    </lineage>
</organism>
<accession>A0AAN1XZH5</accession>
<evidence type="ECO:0000313" key="2">
    <source>
        <dbReference type="Proteomes" id="UP001317532"/>
    </source>
</evidence>
<dbReference type="RefSeq" id="WP_317995190.1">
    <property type="nucleotide sequence ID" value="NZ_AP025523.1"/>
</dbReference>
<evidence type="ECO:0000313" key="1">
    <source>
        <dbReference type="EMBL" id="BDE07611.1"/>
    </source>
</evidence>
<dbReference type="KEGG" id="vab:WPS_28870"/>
<dbReference type="Proteomes" id="UP001317532">
    <property type="component" value="Chromosome"/>
</dbReference>
<protein>
    <submittedName>
        <fullName evidence="1">Uncharacterized protein</fullName>
    </submittedName>
</protein>
<dbReference type="AlphaFoldDB" id="A0AAN1XZH5"/>